<evidence type="ECO:0000256" key="1">
    <source>
        <dbReference type="ARBA" id="ARBA00004163"/>
    </source>
</evidence>
<keyword evidence="10" id="KW-0175">Coiled coil</keyword>
<dbReference type="InterPro" id="IPR019150">
    <property type="entry name" value="Vesicle_transport_protein_Use1"/>
</dbReference>
<keyword evidence="13" id="KW-1185">Reference proteome</keyword>
<feature type="coiled-coil region" evidence="10">
    <location>
        <begin position="6"/>
        <end position="33"/>
    </location>
</feature>
<evidence type="ECO:0000256" key="6">
    <source>
        <dbReference type="ARBA" id="ARBA00022892"/>
    </source>
</evidence>
<dbReference type="EMBL" id="JAWIZZ010000038">
    <property type="protein sequence ID" value="KAK5781158.1"/>
    <property type="molecule type" value="Genomic_DNA"/>
</dbReference>
<protein>
    <submittedName>
        <fullName evidence="12">Uncharacterized protein</fullName>
    </submittedName>
</protein>
<evidence type="ECO:0000256" key="7">
    <source>
        <dbReference type="ARBA" id="ARBA00022927"/>
    </source>
</evidence>
<keyword evidence="4 11" id="KW-0812">Transmembrane</keyword>
<keyword evidence="8 11" id="KW-1133">Transmembrane helix</keyword>
<dbReference type="Proteomes" id="UP001306508">
    <property type="component" value="Unassembled WGS sequence"/>
</dbReference>
<dbReference type="PANTHER" id="PTHR13050">
    <property type="entry name" value="USE1-LIKE PROTEIN"/>
    <property type="match status" value="1"/>
</dbReference>
<keyword evidence="7" id="KW-0653">Protein transport</keyword>
<evidence type="ECO:0000256" key="4">
    <source>
        <dbReference type="ARBA" id="ARBA00022692"/>
    </source>
</evidence>
<keyword evidence="9 11" id="KW-0472">Membrane</keyword>
<dbReference type="PANTHER" id="PTHR13050:SF7">
    <property type="entry name" value="VESICLE TRANSPORT PROTEIN USE1"/>
    <property type="match status" value="1"/>
</dbReference>
<evidence type="ECO:0000256" key="5">
    <source>
        <dbReference type="ARBA" id="ARBA00022824"/>
    </source>
</evidence>
<dbReference type="AlphaFoldDB" id="A0AAN7WP55"/>
<evidence type="ECO:0000256" key="11">
    <source>
        <dbReference type="SAM" id="Phobius"/>
    </source>
</evidence>
<comment type="similarity">
    <text evidence="2">Belongs to the USE1 family.</text>
</comment>
<dbReference type="CDD" id="cd15860">
    <property type="entry name" value="SNARE_USE1"/>
    <property type="match status" value="1"/>
</dbReference>
<dbReference type="GO" id="GO:0031201">
    <property type="term" value="C:SNARE complex"/>
    <property type="evidence" value="ECO:0007669"/>
    <property type="project" value="TreeGrafter"/>
</dbReference>
<accession>A0AAN7WP55</accession>
<evidence type="ECO:0000256" key="3">
    <source>
        <dbReference type="ARBA" id="ARBA00022448"/>
    </source>
</evidence>
<dbReference type="GO" id="GO:0015031">
    <property type="term" value="P:protein transport"/>
    <property type="evidence" value="ECO:0007669"/>
    <property type="project" value="UniProtKB-KW"/>
</dbReference>
<evidence type="ECO:0000256" key="8">
    <source>
        <dbReference type="ARBA" id="ARBA00022989"/>
    </source>
</evidence>
<keyword evidence="5" id="KW-0256">Endoplasmic reticulum</keyword>
<keyword evidence="6" id="KW-0931">ER-Golgi transport</keyword>
<organism evidence="12 13">
    <name type="scientific">Arxiozyma heterogenica</name>
    <dbReference type="NCBI Taxonomy" id="278026"/>
    <lineage>
        <taxon>Eukaryota</taxon>
        <taxon>Fungi</taxon>
        <taxon>Dikarya</taxon>
        <taxon>Ascomycota</taxon>
        <taxon>Saccharomycotina</taxon>
        <taxon>Saccharomycetes</taxon>
        <taxon>Saccharomycetales</taxon>
        <taxon>Saccharomycetaceae</taxon>
        <taxon>Arxiozyma</taxon>
    </lineage>
</organism>
<proteinExistence type="inferred from homology"/>
<comment type="subcellular location">
    <subcellularLocation>
        <location evidence="1">Endoplasmic reticulum membrane</location>
        <topology evidence="1">Single-pass type IV membrane protein</topology>
    </subcellularLocation>
</comment>
<evidence type="ECO:0000313" key="12">
    <source>
        <dbReference type="EMBL" id="KAK5781158.1"/>
    </source>
</evidence>
<feature type="transmembrane region" description="Helical" evidence="11">
    <location>
        <begin position="262"/>
        <end position="286"/>
    </location>
</feature>
<comment type="caution">
    <text evidence="12">The sequence shown here is derived from an EMBL/GenBank/DDBJ whole genome shotgun (WGS) entry which is preliminary data.</text>
</comment>
<evidence type="ECO:0000313" key="13">
    <source>
        <dbReference type="Proteomes" id="UP001306508"/>
    </source>
</evidence>
<dbReference type="GO" id="GO:0005789">
    <property type="term" value="C:endoplasmic reticulum membrane"/>
    <property type="evidence" value="ECO:0007669"/>
    <property type="project" value="UniProtKB-SubCell"/>
</dbReference>
<dbReference type="GO" id="GO:0005484">
    <property type="term" value="F:SNAP receptor activity"/>
    <property type="evidence" value="ECO:0007669"/>
    <property type="project" value="TreeGrafter"/>
</dbReference>
<gene>
    <name evidence="12" type="ORF">RI543_001551</name>
</gene>
<sequence length="289" mass="33012">MSAIATTTTIANLEQLKKQFEEIEQQKNTTSTSKNNNNTYSLFLLNILNNKFTNNLNICKKESIKYSLDSLNGSVLNEYQDQLGSLEIKSSNINFKTLQLIRSQYENYENSLKTRKYSVDFDNPLNELDNTSNFTTNDNDNMNEIYKERKDEEEYEIQQLRKRLLGGKKRSKSLVENNNMDSNNSVSVEKQLQNHENIQEDLIQDMSKLVSSLKDGAIAFQTALDEDQKILGAAEIGIQVASKGISDVSGKLKHYNKTKLGWIFYLTTTLFMIIGLVVTFIIIKLFPAL</sequence>
<evidence type="ECO:0000256" key="2">
    <source>
        <dbReference type="ARBA" id="ARBA00007891"/>
    </source>
</evidence>
<evidence type="ECO:0000256" key="9">
    <source>
        <dbReference type="ARBA" id="ARBA00023136"/>
    </source>
</evidence>
<reference evidence="13" key="1">
    <citation type="submission" date="2023-07" db="EMBL/GenBank/DDBJ databases">
        <title>A draft genome of Kazachstania heterogenica Y-27499.</title>
        <authorList>
            <person name="Donic C."/>
            <person name="Kralova J.S."/>
            <person name="Fidel L."/>
            <person name="Ben-Dor S."/>
            <person name="Jung S."/>
        </authorList>
    </citation>
    <scope>NUCLEOTIDE SEQUENCE [LARGE SCALE GENOMIC DNA]</scope>
    <source>
        <strain evidence="13">Y27499</strain>
    </source>
</reference>
<evidence type="ECO:0000256" key="10">
    <source>
        <dbReference type="SAM" id="Coils"/>
    </source>
</evidence>
<keyword evidence="3" id="KW-0813">Transport</keyword>
<dbReference type="GO" id="GO:0006890">
    <property type="term" value="P:retrograde vesicle-mediated transport, Golgi to endoplasmic reticulum"/>
    <property type="evidence" value="ECO:0007669"/>
    <property type="project" value="TreeGrafter"/>
</dbReference>
<dbReference type="Pfam" id="PF09753">
    <property type="entry name" value="Use1"/>
    <property type="match status" value="1"/>
</dbReference>
<name>A0AAN7WP55_9SACH</name>